<dbReference type="PANTHER" id="PTHR12968:SF2">
    <property type="entry name" value="B9 DOMAIN-CONTAINING PROTEIN 2"/>
    <property type="match status" value="1"/>
</dbReference>
<evidence type="ECO:0000256" key="5">
    <source>
        <dbReference type="ARBA" id="ARBA00023273"/>
    </source>
</evidence>
<evidence type="ECO:0000256" key="2">
    <source>
        <dbReference type="ARBA" id="ARBA00022490"/>
    </source>
</evidence>
<keyword evidence="3" id="KW-0970">Cilium biogenesis/degradation</keyword>
<accession>D7FXF4</accession>
<dbReference type="InParanoid" id="D7FXF4"/>
<evidence type="ECO:0000313" key="8">
    <source>
        <dbReference type="Proteomes" id="UP000002630"/>
    </source>
</evidence>
<dbReference type="OMA" id="DVAYWCH"/>
<dbReference type="AlphaFoldDB" id="D7FXF4"/>
<name>D7FXF4_ECTSI</name>
<keyword evidence="5" id="KW-0966">Cell projection</keyword>
<dbReference type="EMBL" id="FN649743">
    <property type="protein sequence ID" value="CBJ32291.1"/>
    <property type="molecule type" value="Genomic_DNA"/>
</dbReference>
<dbReference type="eggNOG" id="KOG4028">
    <property type="taxonomic scope" value="Eukaryota"/>
</dbReference>
<evidence type="ECO:0000256" key="4">
    <source>
        <dbReference type="ARBA" id="ARBA00023212"/>
    </source>
</evidence>
<dbReference type="GO" id="GO:0060271">
    <property type="term" value="P:cilium assembly"/>
    <property type="evidence" value="ECO:0007669"/>
    <property type="project" value="TreeGrafter"/>
</dbReference>
<dbReference type="InterPro" id="IPR010796">
    <property type="entry name" value="C2_B9-type_dom"/>
</dbReference>
<organism evidence="7 8">
    <name type="scientific">Ectocarpus siliculosus</name>
    <name type="common">Brown alga</name>
    <name type="synonym">Conferva siliculosa</name>
    <dbReference type="NCBI Taxonomy" id="2880"/>
    <lineage>
        <taxon>Eukaryota</taxon>
        <taxon>Sar</taxon>
        <taxon>Stramenopiles</taxon>
        <taxon>Ochrophyta</taxon>
        <taxon>PX clade</taxon>
        <taxon>Phaeophyceae</taxon>
        <taxon>Ectocarpales</taxon>
        <taxon>Ectocarpaceae</taxon>
        <taxon>Ectocarpus</taxon>
    </lineage>
</organism>
<sequence>MTPTTTTAAAEQNRALDYADLQICLKGEGSAVWNHPIDVHFGTDSLSGWPRVLVEVWSVDGCDRSELAGYGMIFVPTSPGTYDLDCVTWRPQGTLGDQLSAALLGAPPNLVEVTTAASGADRFELRTETAGTVVFHLEVLVAGFADRNQSPFF</sequence>
<dbReference type="STRING" id="2880.D7FXF4"/>
<evidence type="ECO:0000256" key="3">
    <source>
        <dbReference type="ARBA" id="ARBA00022794"/>
    </source>
</evidence>
<comment type="subcellular location">
    <subcellularLocation>
        <location evidence="1">Cytoplasm</location>
        <location evidence="1">Cytoskeleton</location>
        <location evidence="1">Cilium basal body</location>
    </subcellularLocation>
</comment>
<proteinExistence type="predicted"/>
<protein>
    <recommendedName>
        <fullName evidence="6">B9 domain-containing protein 2</fullName>
    </recommendedName>
</protein>
<evidence type="ECO:0000256" key="1">
    <source>
        <dbReference type="ARBA" id="ARBA00004120"/>
    </source>
</evidence>
<dbReference type="GO" id="GO:0036038">
    <property type="term" value="C:MKS complex"/>
    <property type="evidence" value="ECO:0007669"/>
    <property type="project" value="TreeGrafter"/>
</dbReference>
<reference evidence="7 8" key="1">
    <citation type="journal article" date="2010" name="Nature">
        <title>The Ectocarpus genome and the independent evolution of multicellularity in brown algae.</title>
        <authorList>
            <person name="Cock J.M."/>
            <person name="Sterck L."/>
            <person name="Rouze P."/>
            <person name="Scornet D."/>
            <person name="Allen A.E."/>
            <person name="Amoutzias G."/>
            <person name="Anthouard V."/>
            <person name="Artiguenave F."/>
            <person name="Aury J.M."/>
            <person name="Badger J.H."/>
            <person name="Beszteri B."/>
            <person name="Billiau K."/>
            <person name="Bonnet E."/>
            <person name="Bothwell J.H."/>
            <person name="Bowler C."/>
            <person name="Boyen C."/>
            <person name="Brownlee C."/>
            <person name="Carrano C.J."/>
            <person name="Charrier B."/>
            <person name="Cho G.Y."/>
            <person name="Coelho S.M."/>
            <person name="Collen J."/>
            <person name="Corre E."/>
            <person name="Da Silva C."/>
            <person name="Delage L."/>
            <person name="Delaroque N."/>
            <person name="Dittami S.M."/>
            <person name="Doulbeau S."/>
            <person name="Elias M."/>
            <person name="Farnham G."/>
            <person name="Gachon C.M."/>
            <person name="Gschloessl B."/>
            <person name="Heesch S."/>
            <person name="Jabbari K."/>
            <person name="Jubin C."/>
            <person name="Kawai H."/>
            <person name="Kimura K."/>
            <person name="Kloareg B."/>
            <person name="Kupper F.C."/>
            <person name="Lang D."/>
            <person name="Le Bail A."/>
            <person name="Leblanc C."/>
            <person name="Lerouge P."/>
            <person name="Lohr M."/>
            <person name="Lopez P.J."/>
            <person name="Martens C."/>
            <person name="Maumus F."/>
            <person name="Michel G."/>
            <person name="Miranda-Saavedra D."/>
            <person name="Morales J."/>
            <person name="Moreau H."/>
            <person name="Motomura T."/>
            <person name="Nagasato C."/>
            <person name="Napoli C.A."/>
            <person name="Nelson D.R."/>
            <person name="Nyvall-Collen P."/>
            <person name="Peters A.F."/>
            <person name="Pommier C."/>
            <person name="Potin P."/>
            <person name="Poulain J."/>
            <person name="Quesneville H."/>
            <person name="Read B."/>
            <person name="Rensing S.A."/>
            <person name="Ritter A."/>
            <person name="Rousvoal S."/>
            <person name="Samanta M."/>
            <person name="Samson G."/>
            <person name="Schroeder D.C."/>
            <person name="Segurens B."/>
            <person name="Strittmatter M."/>
            <person name="Tonon T."/>
            <person name="Tregear J.W."/>
            <person name="Valentin K."/>
            <person name="von Dassow P."/>
            <person name="Yamagishi T."/>
            <person name="Van de Peer Y."/>
            <person name="Wincker P."/>
        </authorList>
    </citation>
    <scope>NUCLEOTIDE SEQUENCE [LARGE SCALE GENOMIC DNA]</scope>
    <source>
        <strain evidence="8">Ec32 / CCAP1310/4</strain>
    </source>
</reference>
<keyword evidence="2" id="KW-0963">Cytoplasm</keyword>
<dbReference type="PROSITE" id="PS51381">
    <property type="entry name" value="C2_B9"/>
    <property type="match status" value="1"/>
</dbReference>
<dbReference type="Proteomes" id="UP000002630">
    <property type="component" value="Linkage Group LG18"/>
</dbReference>
<gene>
    <name evidence="7" type="ORF">Esi_0327_0011</name>
</gene>
<dbReference type="OrthoDB" id="184109at2759"/>
<dbReference type="EMBL" id="FN648517">
    <property type="protein sequence ID" value="CBJ32291.1"/>
    <property type="molecule type" value="Genomic_DNA"/>
</dbReference>
<keyword evidence="8" id="KW-1185">Reference proteome</keyword>
<evidence type="ECO:0000313" key="7">
    <source>
        <dbReference type="EMBL" id="CBJ32291.1"/>
    </source>
</evidence>
<dbReference type="Pfam" id="PF07162">
    <property type="entry name" value="B9-C2"/>
    <property type="match status" value="1"/>
</dbReference>
<dbReference type="PANTHER" id="PTHR12968">
    <property type="entry name" value="B9 DOMAIN-CONTAINING"/>
    <property type="match status" value="1"/>
</dbReference>
<keyword evidence="4" id="KW-0206">Cytoskeleton</keyword>
<evidence type="ECO:0000256" key="6">
    <source>
        <dbReference type="ARBA" id="ARBA00039272"/>
    </source>
</evidence>